<dbReference type="EMBL" id="BNCK01000009">
    <property type="protein sequence ID" value="GHG03041.1"/>
    <property type="molecule type" value="Genomic_DNA"/>
</dbReference>
<dbReference type="Proteomes" id="UP000623842">
    <property type="component" value="Unassembled WGS sequence"/>
</dbReference>
<dbReference type="AlphaFoldDB" id="A0A919ENP2"/>
<dbReference type="RefSeq" id="WP_189773371.1">
    <property type="nucleotide sequence ID" value="NZ_BNCK01000009.1"/>
</dbReference>
<comment type="caution">
    <text evidence="1">The sequence shown here is derived from an EMBL/GenBank/DDBJ whole genome shotgun (WGS) entry which is preliminary data.</text>
</comment>
<keyword evidence="2" id="KW-1185">Reference proteome</keyword>
<evidence type="ECO:0000313" key="2">
    <source>
        <dbReference type="Proteomes" id="UP000623842"/>
    </source>
</evidence>
<sequence length="255" mass="29744">MTSTSALSAIYVGQVSHRRFSPKKHAFVYQLYMLALDVDEISQTHKSCGVFGRNWWRPVRFVEQDYIKGEPGSLRQRIVNKLQALGGDPEIGRITMLVQARCFGLYFSPANFYFCYDTHGQCQQMLVEVSNTPWNQRHYYLVDMLSLQATEKCFHVSPFMDLNMAYHWVVKAPSVDKKKLFVHIENRAIDETNQKLFDASMNMEKRDFTAKEMNNVVFSLPVMTLKIVSAIYWQALKLFIKRIPFVSYQQPKNEI</sequence>
<dbReference type="PANTHER" id="PTHR33973">
    <property type="entry name" value="OS07G0153300 PROTEIN"/>
    <property type="match status" value="1"/>
</dbReference>
<dbReference type="Pfam" id="PF07103">
    <property type="entry name" value="DUF1365"/>
    <property type="match status" value="1"/>
</dbReference>
<dbReference type="InterPro" id="IPR010775">
    <property type="entry name" value="DUF1365"/>
</dbReference>
<name>A0A919ENP2_9GAMM</name>
<gene>
    <name evidence="1" type="ORF">GCM10017161_35130</name>
</gene>
<reference evidence="1" key="2">
    <citation type="submission" date="2020-09" db="EMBL/GenBank/DDBJ databases">
        <authorList>
            <person name="Sun Q."/>
            <person name="Kim S."/>
        </authorList>
    </citation>
    <scope>NUCLEOTIDE SEQUENCE</scope>
    <source>
        <strain evidence="1">KCTC 42731</strain>
    </source>
</reference>
<evidence type="ECO:0000313" key="1">
    <source>
        <dbReference type="EMBL" id="GHG03041.1"/>
    </source>
</evidence>
<organism evidence="1 2">
    <name type="scientific">Thalassotalea marina</name>
    <dbReference type="NCBI Taxonomy" id="1673741"/>
    <lineage>
        <taxon>Bacteria</taxon>
        <taxon>Pseudomonadati</taxon>
        <taxon>Pseudomonadota</taxon>
        <taxon>Gammaproteobacteria</taxon>
        <taxon>Alteromonadales</taxon>
        <taxon>Colwelliaceae</taxon>
        <taxon>Thalassotalea</taxon>
    </lineage>
</organism>
<dbReference type="PANTHER" id="PTHR33973:SF4">
    <property type="entry name" value="OS07G0153300 PROTEIN"/>
    <property type="match status" value="1"/>
</dbReference>
<reference evidence="1" key="1">
    <citation type="journal article" date="2014" name="Int. J. Syst. Evol. Microbiol.">
        <title>Complete genome sequence of Corynebacterium casei LMG S-19264T (=DSM 44701T), isolated from a smear-ripened cheese.</title>
        <authorList>
            <consortium name="US DOE Joint Genome Institute (JGI-PGF)"/>
            <person name="Walter F."/>
            <person name="Albersmeier A."/>
            <person name="Kalinowski J."/>
            <person name="Ruckert C."/>
        </authorList>
    </citation>
    <scope>NUCLEOTIDE SEQUENCE</scope>
    <source>
        <strain evidence="1">KCTC 42731</strain>
    </source>
</reference>
<accession>A0A919ENP2</accession>
<proteinExistence type="predicted"/>
<protein>
    <submittedName>
        <fullName evidence="1">DUF1365 domain-containing protein</fullName>
    </submittedName>
</protein>